<gene>
    <name evidence="1" type="ORF">FRC53_04385</name>
</gene>
<evidence type="ECO:0000313" key="1">
    <source>
        <dbReference type="EMBL" id="MQM72657.1"/>
    </source>
</evidence>
<dbReference type="Proteomes" id="UP000473648">
    <property type="component" value="Unassembled WGS sequence"/>
</dbReference>
<keyword evidence="2" id="KW-1185">Reference proteome</keyword>
<organism evidence="1 2">
    <name type="scientific">Candidatus Pseudoramibacter fermentans</name>
    <dbReference type="NCBI Taxonomy" id="2594427"/>
    <lineage>
        <taxon>Bacteria</taxon>
        <taxon>Bacillati</taxon>
        <taxon>Bacillota</taxon>
        <taxon>Clostridia</taxon>
        <taxon>Eubacteriales</taxon>
        <taxon>Eubacteriaceae</taxon>
        <taxon>Pseudoramibacter</taxon>
    </lineage>
</organism>
<comment type="caution">
    <text evidence="1">The sequence shown here is derived from an EMBL/GenBank/DDBJ whole genome shotgun (WGS) entry which is preliminary data.</text>
</comment>
<evidence type="ECO:0000313" key="2">
    <source>
        <dbReference type="Proteomes" id="UP000473648"/>
    </source>
</evidence>
<accession>A0A6L5GR05</accession>
<protein>
    <submittedName>
        <fullName evidence="1">Uncharacterized protein</fullName>
    </submittedName>
</protein>
<dbReference type="AlphaFoldDB" id="A0A6L5GR05"/>
<reference evidence="1" key="1">
    <citation type="journal article" date="2020" name="Appl. Environ. Microbiol.">
        <title>Medium-Chain Fatty Acid Synthesis by 'Candidatus Weimeria bifida' gen. nov., sp. nov., and 'Candidatus Pseudoramibacter fermentans' sp. nov.</title>
        <authorList>
            <person name="Scarborough M.J."/>
            <person name="Myers K.S."/>
            <person name="Donohue T.J."/>
            <person name="Noguera D.R."/>
        </authorList>
    </citation>
    <scope>NUCLEOTIDE SEQUENCE</scope>
    <source>
        <strain evidence="1">EUB1.1</strain>
    </source>
</reference>
<dbReference type="EMBL" id="VOGB01000004">
    <property type="protein sequence ID" value="MQM72657.1"/>
    <property type="molecule type" value="Genomic_DNA"/>
</dbReference>
<proteinExistence type="predicted"/>
<name>A0A6L5GR05_9FIRM</name>
<sequence>MNEERGEAMLRMHDHREVTGFRPAIAYQLLPGDPLIPADNAMRKTIMMNDELIERNIEQIKIHF</sequence>